<protein>
    <submittedName>
        <fullName evidence="1">Uncharacterized protein</fullName>
    </submittedName>
</protein>
<reference evidence="1 2" key="1">
    <citation type="submission" date="2019-04" db="EMBL/GenBank/DDBJ databases">
        <authorList>
            <person name="Liu A."/>
        </authorList>
    </citation>
    <scope>NUCLEOTIDE SEQUENCE [LARGE SCALE GENOMIC DNA]</scope>
    <source>
        <strain evidence="1 2">RZ03</strain>
    </source>
</reference>
<comment type="caution">
    <text evidence="1">The sequence shown here is derived from an EMBL/GenBank/DDBJ whole genome shotgun (WGS) entry which is preliminary data.</text>
</comment>
<name>A0A4S1DZJ9_9FLAO</name>
<accession>A0A4S1DZJ9</accession>
<organism evidence="1 2">
    <name type="scientific">Flavivirga rizhaonensis</name>
    <dbReference type="NCBI Taxonomy" id="2559571"/>
    <lineage>
        <taxon>Bacteria</taxon>
        <taxon>Pseudomonadati</taxon>
        <taxon>Bacteroidota</taxon>
        <taxon>Flavobacteriia</taxon>
        <taxon>Flavobacteriales</taxon>
        <taxon>Flavobacteriaceae</taxon>
        <taxon>Flavivirga</taxon>
    </lineage>
</organism>
<keyword evidence="2" id="KW-1185">Reference proteome</keyword>
<proteinExistence type="predicted"/>
<gene>
    <name evidence="1" type="ORF">EM932_06035</name>
</gene>
<sequence>MIVWFKDGNVRTMYSLDWKHKYSKTIDKQTGLSRFHKKIKEYGPLAGTIEIYDKATGTLIDKYYEGVQISIDPKTD</sequence>
<dbReference type="Proteomes" id="UP000307602">
    <property type="component" value="Unassembled WGS sequence"/>
</dbReference>
<dbReference type="AlphaFoldDB" id="A0A4S1DZJ9"/>
<dbReference type="OrthoDB" id="894325at2"/>
<evidence type="ECO:0000313" key="2">
    <source>
        <dbReference type="Proteomes" id="UP000307602"/>
    </source>
</evidence>
<evidence type="ECO:0000313" key="1">
    <source>
        <dbReference type="EMBL" id="TGV03660.1"/>
    </source>
</evidence>
<dbReference type="EMBL" id="SRSO01000006">
    <property type="protein sequence ID" value="TGV03660.1"/>
    <property type="molecule type" value="Genomic_DNA"/>
</dbReference>